<evidence type="ECO:0000313" key="5">
    <source>
        <dbReference type="Proteomes" id="UP001555826"/>
    </source>
</evidence>
<evidence type="ECO:0000313" key="4">
    <source>
        <dbReference type="EMBL" id="MEW9266077.1"/>
    </source>
</evidence>
<comment type="caution">
    <text evidence="4">The sequence shown here is derived from an EMBL/GenBank/DDBJ whole genome shotgun (WGS) entry which is preliminary data.</text>
</comment>
<gene>
    <name evidence="4" type="ORF">AB1207_15095</name>
</gene>
<dbReference type="EMBL" id="JBFNQN010000010">
    <property type="protein sequence ID" value="MEW9266077.1"/>
    <property type="molecule type" value="Genomic_DNA"/>
</dbReference>
<evidence type="ECO:0000256" key="1">
    <source>
        <dbReference type="SAM" id="MobiDB-lite"/>
    </source>
</evidence>
<dbReference type="PANTHER" id="PTHR10900">
    <property type="entry name" value="PERIOSTIN-RELATED"/>
    <property type="match status" value="1"/>
</dbReference>
<evidence type="ECO:0000259" key="3">
    <source>
        <dbReference type="PROSITE" id="PS50213"/>
    </source>
</evidence>
<feature type="region of interest" description="Disordered" evidence="1">
    <location>
        <begin position="35"/>
        <end position="79"/>
    </location>
</feature>
<dbReference type="InterPro" id="IPR036378">
    <property type="entry name" value="FAS1_dom_sf"/>
</dbReference>
<feature type="chain" id="PRO_5046593514" evidence="2">
    <location>
        <begin position="29"/>
        <end position="237"/>
    </location>
</feature>
<dbReference type="SUPFAM" id="SSF82153">
    <property type="entry name" value="FAS1 domain"/>
    <property type="match status" value="1"/>
</dbReference>
<evidence type="ECO:0000256" key="2">
    <source>
        <dbReference type="SAM" id="SignalP"/>
    </source>
</evidence>
<proteinExistence type="predicted"/>
<dbReference type="InterPro" id="IPR000782">
    <property type="entry name" value="FAS1_domain"/>
</dbReference>
<keyword evidence="5" id="KW-1185">Reference proteome</keyword>
<feature type="signal peptide" evidence="2">
    <location>
        <begin position="1"/>
        <end position="28"/>
    </location>
</feature>
<dbReference type="Pfam" id="PF02469">
    <property type="entry name" value="Fasciclin"/>
    <property type="match status" value="1"/>
</dbReference>
<dbReference type="InterPro" id="IPR050904">
    <property type="entry name" value="Adhesion/Biosynth-related"/>
</dbReference>
<dbReference type="Gene3D" id="2.30.180.10">
    <property type="entry name" value="FAS1 domain"/>
    <property type="match status" value="1"/>
</dbReference>
<dbReference type="RefSeq" id="WP_367639204.1">
    <property type="nucleotide sequence ID" value="NZ_JBFNQN010000010.1"/>
</dbReference>
<keyword evidence="2" id="KW-0732">Signal</keyword>
<name>A0ABV3P8W2_9ACTN</name>
<organism evidence="4 5">
    <name type="scientific">Kineococcus endophyticus</name>
    <dbReference type="NCBI Taxonomy" id="1181883"/>
    <lineage>
        <taxon>Bacteria</taxon>
        <taxon>Bacillati</taxon>
        <taxon>Actinomycetota</taxon>
        <taxon>Actinomycetes</taxon>
        <taxon>Kineosporiales</taxon>
        <taxon>Kineosporiaceae</taxon>
        <taxon>Kineococcus</taxon>
    </lineage>
</organism>
<sequence>MSTLNTTSNGKKAFSLVALAGALTLAVAGCGGSDGTAGNAEPSTSTSSSSSSSMSSSPSESMTSSMASDTTPVGPGCADYAAQVPSGAGSVEGMSTANVTTAASNNPLLKTLTAAVSGQLNSQVNLVDTLNGGEFTVFAPVDTAFEKLPADTVNSLKTPEGAQTLTKVLTYHVVQGKMTPQQLLDAKSVKTVEGQNVEVAGSADALTVNGSTNVICGNVQTSNATVYLIDSVLMPPS</sequence>
<accession>A0ABV3P8W2</accession>
<dbReference type="PROSITE" id="PS50213">
    <property type="entry name" value="FAS1"/>
    <property type="match status" value="1"/>
</dbReference>
<dbReference type="SMART" id="SM00554">
    <property type="entry name" value="FAS1"/>
    <property type="match status" value="1"/>
</dbReference>
<reference evidence="4 5" key="1">
    <citation type="submission" date="2024-07" db="EMBL/GenBank/DDBJ databases">
        <authorList>
            <person name="Thanompreechachai J."/>
            <person name="Duangmal K."/>
        </authorList>
    </citation>
    <scope>NUCLEOTIDE SEQUENCE [LARGE SCALE GENOMIC DNA]</scope>
    <source>
        <strain evidence="4 5">KCTC 19886</strain>
    </source>
</reference>
<protein>
    <submittedName>
        <fullName evidence="4">Fasciclin domain-containing protein</fullName>
    </submittedName>
</protein>
<feature type="domain" description="FAS1" evidence="3">
    <location>
        <begin position="96"/>
        <end position="233"/>
    </location>
</feature>
<dbReference type="Proteomes" id="UP001555826">
    <property type="component" value="Unassembled WGS sequence"/>
</dbReference>
<feature type="compositionally biased region" description="Low complexity" evidence="1">
    <location>
        <begin position="40"/>
        <end position="68"/>
    </location>
</feature>
<dbReference type="PANTHER" id="PTHR10900:SF77">
    <property type="entry name" value="FI19380P1"/>
    <property type="match status" value="1"/>
</dbReference>